<keyword evidence="7 10" id="KW-0407">Ion channel</keyword>
<evidence type="ECO:0000313" key="11">
    <source>
        <dbReference type="Proteomes" id="UP001163046"/>
    </source>
</evidence>
<reference evidence="10" key="1">
    <citation type="submission" date="2023-01" db="EMBL/GenBank/DDBJ databases">
        <title>Genome assembly of the deep-sea coral Lophelia pertusa.</title>
        <authorList>
            <person name="Herrera S."/>
            <person name="Cordes E."/>
        </authorList>
    </citation>
    <scope>NUCLEOTIDE SEQUENCE</scope>
    <source>
        <strain evidence="10">USNM1676648</strain>
        <tissue evidence="10">Polyp</tissue>
    </source>
</reference>
<comment type="caution">
    <text evidence="10">The sequence shown here is derived from an EMBL/GenBank/DDBJ whole genome shotgun (WGS) entry which is preliminary data.</text>
</comment>
<dbReference type="SUPFAM" id="SSF54695">
    <property type="entry name" value="POZ domain"/>
    <property type="match status" value="1"/>
</dbReference>
<organism evidence="10 11">
    <name type="scientific">Desmophyllum pertusum</name>
    <dbReference type="NCBI Taxonomy" id="174260"/>
    <lineage>
        <taxon>Eukaryota</taxon>
        <taxon>Metazoa</taxon>
        <taxon>Cnidaria</taxon>
        <taxon>Anthozoa</taxon>
        <taxon>Hexacorallia</taxon>
        <taxon>Scleractinia</taxon>
        <taxon>Caryophylliina</taxon>
        <taxon>Caryophylliidae</taxon>
        <taxon>Desmophyllum</taxon>
    </lineage>
</organism>
<evidence type="ECO:0000256" key="5">
    <source>
        <dbReference type="ARBA" id="ARBA00023065"/>
    </source>
</evidence>
<dbReference type="GO" id="GO:0005251">
    <property type="term" value="F:delayed rectifier potassium channel activity"/>
    <property type="evidence" value="ECO:0007669"/>
    <property type="project" value="TreeGrafter"/>
</dbReference>
<evidence type="ECO:0000256" key="2">
    <source>
        <dbReference type="ARBA" id="ARBA00022448"/>
    </source>
</evidence>
<dbReference type="PANTHER" id="PTHR11537:SF113">
    <property type="entry name" value="POTASSIUM VOLTAGE-GATED CHANNEL PROTEIN SHAKER"/>
    <property type="match status" value="1"/>
</dbReference>
<evidence type="ECO:0000313" key="10">
    <source>
        <dbReference type="EMBL" id="KAJ7357788.1"/>
    </source>
</evidence>
<dbReference type="GO" id="GO:0051260">
    <property type="term" value="P:protein homooligomerization"/>
    <property type="evidence" value="ECO:0007669"/>
    <property type="project" value="InterPro"/>
</dbReference>
<dbReference type="Gene3D" id="3.30.710.10">
    <property type="entry name" value="Potassium Channel Kv1.1, Chain A"/>
    <property type="match status" value="1"/>
</dbReference>
<comment type="subcellular location">
    <subcellularLocation>
        <location evidence="1">Membrane</location>
        <topology evidence="1">Multi-pass membrane protein</topology>
    </subcellularLocation>
</comment>
<name>A0A9W9YNJ6_9CNID</name>
<dbReference type="GO" id="GO:0001508">
    <property type="term" value="P:action potential"/>
    <property type="evidence" value="ECO:0007669"/>
    <property type="project" value="TreeGrafter"/>
</dbReference>
<dbReference type="Pfam" id="PF02214">
    <property type="entry name" value="BTB_2"/>
    <property type="match status" value="1"/>
</dbReference>
<sequence>MASSPVWKVRRVNYQAVPINLGDEIITVEGDSSGRCSNSSVESLLKPALTNGRQQQEKSQREHNVSNNYREVWSQRRRGADVEKIIPSTADTVCDNRITINVSGMRFETYESTLARLPDSLLGSPLKRAPYYDPINNEFYFDRNRNVFDSILFYYQSGGLTGGVLEKPDGIAEGTFLTEVKFYELGRDSERRLSFDAAEEGKSELSHSYDDIVSADVSRCETCSTKIRNLFETSKTTDPLLIWATSSLEDNSNKPPGTDAVVGVCGDKPGIILIRDILL</sequence>
<dbReference type="InterPro" id="IPR028325">
    <property type="entry name" value="VG_K_chnl"/>
</dbReference>
<dbReference type="PANTHER" id="PTHR11537">
    <property type="entry name" value="VOLTAGE-GATED POTASSIUM CHANNEL"/>
    <property type="match status" value="1"/>
</dbReference>
<dbReference type="AlphaFoldDB" id="A0A9W9YNJ6"/>
<feature type="domain" description="Potassium channel tetramerisation-type BTB" evidence="9">
    <location>
        <begin position="98"/>
        <end position="188"/>
    </location>
</feature>
<keyword evidence="6" id="KW-0472">Membrane</keyword>
<dbReference type="EMBL" id="MU827318">
    <property type="protein sequence ID" value="KAJ7357788.1"/>
    <property type="molecule type" value="Genomic_DNA"/>
</dbReference>
<accession>A0A9W9YNJ6</accession>
<dbReference type="GO" id="GO:0008076">
    <property type="term" value="C:voltage-gated potassium channel complex"/>
    <property type="evidence" value="ECO:0007669"/>
    <property type="project" value="InterPro"/>
</dbReference>
<gene>
    <name evidence="10" type="primary">shk-1</name>
    <name evidence="10" type="ORF">OS493_023266</name>
</gene>
<feature type="region of interest" description="Disordered" evidence="8">
    <location>
        <begin position="47"/>
        <end position="68"/>
    </location>
</feature>
<evidence type="ECO:0000259" key="9">
    <source>
        <dbReference type="Pfam" id="PF02214"/>
    </source>
</evidence>
<keyword evidence="3" id="KW-0812">Transmembrane</keyword>
<evidence type="ECO:0000256" key="8">
    <source>
        <dbReference type="SAM" id="MobiDB-lite"/>
    </source>
</evidence>
<feature type="compositionally biased region" description="Basic and acidic residues" evidence="8">
    <location>
        <begin position="55"/>
        <end position="64"/>
    </location>
</feature>
<dbReference type="InterPro" id="IPR003131">
    <property type="entry name" value="T1-type_BTB"/>
</dbReference>
<evidence type="ECO:0000256" key="3">
    <source>
        <dbReference type="ARBA" id="ARBA00022692"/>
    </source>
</evidence>
<dbReference type="OrthoDB" id="415460at2759"/>
<keyword evidence="11" id="KW-1185">Reference proteome</keyword>
<keyword evidence="4" id="KW-1133">Transmembrane helix</keyword>
<evidence type="ECO:0000256" key="6">
    <source>
        <dbReference type="ARBA" id="ARBA00023136"/>
    </source>
</evidence>
<evidence type="ECO:0000256" key="4">
    <source>
        <dbReference type="ARBA" id="ARBA00022989"/>
    </source>
</evidence>
<evidence type="ECO:0000256" key="7">
    <source>
        <dbReference type="ARBA" id="ARBA00023303"/>
    </source>
</evidence>
<dbReference type="Proteomes" id="UP001163046">
    <property type="component" value="Unassembled WGS sequence"/>
</dbReference>
<protein>
    <submittedName>
        <fullName evidence="10">Potassium channel</fullName>
    </submittedName>
</protein>
<dbReference type="InterPro" id="IPR011333">
    <property type="entry name" value="SKP1/BTB/POZ_sf"/>
</dbReference>
<keyword evidence="2" id="KW-0813">Transport</keyword>
<proteinExistence type="predicted"/>
<evidence type="ECO:0000256" key="1">
    <source>
        <dbReference type="ARBA" id="ARBA00004141"/>
    </source>
</evidence>
<keyword evidence="5" id="KW-0406">Ion transport</keyword>